<accession>A0A7W4VJZ3</accession>
<organism evidence="1 2">
    <name type="scientific">Microvirga lupini</name>
    <dbReference type="NCBI Taxonomy" id="420324"/>
    <lineage>
        <taxon>Bacteria</taxon>
        <taxon>Pseudomonadati</taxon>
        <taxon>Pseudomonadota</taxon>
        <taxon>Alphaproteobacteria</taxon>
        <taxon>Hyphomicrobiales</taxon>
        <taxon>Methylobacteriaceae</taxon>
        <taxon>Microvirga</taxon>
    </lineage>
</organism>
<keyword evidence="2" id="KW-1185">Reference proteome</keyword>
<evidence type="ECO:0000313" key="2">
    <source>
        <dbReference type="Proteomes" id="UP000532010"/>
    </source>
</evidence>
<dbReference type="RefSeq" id="WP_183448955.1">
    <property type="nucleotide sequence ID" value="NZ_JACHWB010000002.1"/>
</dbReference>
<dbReference type="InterPro" id="IPR007420">
    <property type="entry name" value="DUF465"/>
</dbReference>
<dbReference type="EMBL" id="JACHWB010000002">
    <property type="protein sequence ID" value="MBB3018579.1"/>
    <property type="molecule type" value="Genomic_DNA"/>
</dbReference>
<gene>
    <name evidence="1" type="ORF">FHR70_001633</name>
</gene>
<dbReference type="Proteomes" id="UP000532010">
    <property type="component" value="Unassembled WGS sequence"/>
</dbReference>
<reference evidence="1 2" key="1">
    <citation type="submission" date="2020-08" db="EMBL/GenBank/DDBJ databases">
        <title>The Agave Microbiome: Exploring the role of microbial communities in plant adaptations to desert environments.</title>
        <authorList>
            <person name="Partida-Martinez L.P."/>
        </authorList>
    </citation>
    <scope>NUCLEOTIDE SEQUENCE [LARGE SCALE GENOMIC DNA]</scope>
    <source>
        <strain evidence="1 2">AT3.9</strain>
    </source>
</reference>
<dbReference type="InterPro" id="IPR038444">
    <property type="entry name" value="DUF465_sf"/>
</dbReference>
<evidence type="ECO:0000313" key="1">
    <source>
        <dbReference type="EMBL" id="MBB3018579.1"/>
    </source>
</evidence>
<comment type="caution">
    <text evidence="1">The sequence shown here is derived from an EMBL/GenBank/DDBJ whole genome shotgun (WGS) entry which is preliminary data.</text>
</comment>
<protein>
    <recommendedName>
        <fullName evidence="3">DUF465 domain-containing protein</fullName>
    </recommendedName>
</protein>
<evidence type="ECO:0008006" key="3">
    <source>
        <dbReference type="Google" id="ProtNLM"/>
    </source>
</evidence>
<dbReference type="Pfam" id="PF04325">
    <property type="entry name" value="DUF465"/>
    <property type="match status" value="1"/>
</dbReference>
<dbReference type="AlphaFoldDB" id="A0A7W4VJZ3"/>
<sequence>MSNAPNDLAQDFPDKVDRIHQLKTSNGRFARLYDEYDELNRTIHRIETRVEPTTEEAEEELKRRRLQIKDEIMAMLDGTDA</sequence>
<name>A0A7W4VJZ3_9HYPH</name>
<dbReference type="Gene3D" id="6.10.280.50">
    <property type="match status" value="1"/>
</dbReference>
<proteinExistence type="predicted"/>